<accession>A0A5M6IP58</accession>
<evidence type="ECO:0000256" key="3">
    <source>
        <dbReference type="ARBA" id="ARBA00022723"/>
    </source>
</evidence>
<dbReference type="CDD" id="cd10001">
    <property type="entry name" value="HDAC_classII_APAH"/>
    <property type="match status" value="1"/>
</dbReference>
<gene>
    <name evidence="7" type="ORF">F1189_21315</name>
</gene>
<dbReference type="SUPFAM" id="SSF52768">
    <property type="entry name" value="Arginase/deacetylase"/>
    <property type="match status" value="1"/>
</dbReference>
<dbReference type="Gene3D" id="3.40.800.20">
    <property type="entry name" value="Histone deacetylase domain"/>
    <property type="match status" value="1"/>
</dbReference>
<evidence type="ECO:0000313" key="8">
    <source>
        <dbReference type="Proteomes" id="UP000325255"/>
    </source>
</evidence>
<dbReference type="OrthoDB" id="9808367at2"/>
<evidence type="ECO:0000259" key="6">
    <source>
        <dbReference type="Pfam" id="PF00850"/>
    </source>
</evidence>
<keyword evidence="3" id="KW-0479">Metal-binding</keyword>
<name>A0A5M6IP58_9PROT</name>
<keyword evidence="5" id="KW-0862">Zinc</keyword>
<protein>
    <submittedName>
        <fullName evidence="7">Histone deacetylase family protein</fullName>
    </submittedName>
</protein>
<dbReference type="InterPro" id="IPR023801">
    <property type="entry name" value="His_deacetylse_dom"/>
</dbReference>
<comment type="caution">
    <text evidence="7">The sequence shown here is derived from an EMBL/GenBank/DDBJ whole genome shotgun (WGS) entry which is preliminary data.</text>
</comment>
<dbReference type="GO" id="GO:0040029">
    <property type="term" value="P:epigenetic regulation of gene expression"/>
    <property type="evidence" value="ECO:0007669"/>
    <property type="project" value="TreeGrafter"/>
</dbReference>
<dbReference type="PRINTS" id="PR01270">
    <property type="entry name" value="HDASUPER"/>
</dbReference>
<evidence type="ECO:0000256" key="5">
    <source>
        <dbReference type="ARBA" id="ARBA00022833"/>
    </source>
</evidence>
<evidence type="ECO:0000313" key="7">
    <source>
        <dbReference type="EMBL" id="KAA5610063.1"/>
    </source>
</evidence>
<evidence type="ECO:0000256" key="4">
    <source>
        <dbReference type="ARBA" id="ARBA00022801"/>
    </source>
</evidence>
<feature type="domain" description="Histone deacetylase" evidence="6">
    <location>
        <begin position="27"/>
        <end position="341"/>
    </location>
</feature>
<keyword evidence="8" id="KW-1185">Reference proteome</keyword>
<proteinExistence type="inferred from homology"/>
<dbReference type="InterPro" id="IPR037138">
    <property type="entry name" value="His_deacetylse_dom_sf"/>
</dbReference>
<dbReference type="InterPro" id="IPR000286">
    <property type="entry name" value="HDACs"/>
</dbReference>
<reference evidence="7 8" key="1">
    <citation type="submission" date="2019-09" db="EMBL/GenBank/DDBJ databases">
        <title>Genome sequence of Rhodovastum atsumiense, a diverse member of the Acetobacteraceae family of non-sulfur purple photosynthetic bacteria.</title>
        <authorList>
            <person name="Meyer T."/>
            <person name="Kyndt J."/>
        </authorList>
    </citation>
    <scope>NUCLEOTIDE SEQUENCE [LARGE SCALE GENOMIC DNA]</scope>
    <source>
        <strain evidence="7 8">DSM 21279</strain>
    </source>
</reference>
<dbReference type="AlphaFoldDB" id="A0A5M6IP58"/>
<dbReference type="PANTHER" id="PTHR10625:SF17">
    <property type="entry name" value="HISTONE DEACETYLASE 8"/>
    <property type="match status" value="1"/>
</dbReference>
<dbReference type="PANTHER" id="PTHR10625">
    <property type="entry name" value="HISTONE DEACETYLASE HDAC1-RELATED"/>
    <property type="match status" value="1"/>
</dbReference>
<keyword evidence="4" id="KW-0378">Hydrolase</keyword>
<dbReference type="EMBL" id="VWPK01000039">
    <property type="protein sequence ID" value="KAA5610063.1"/>
    <property type="molecule type" value="Genomic_DNA"/>
</dbReference>
<dbReference type="Pfam" id="PF00850">
    <property type="entry name" value="Hist_deacetyl"/>
    <property type="match status" value="1"/>
</dbReference>
<evidence type="ECO:0000256" key="1">
    <source>
        <dbReference type="ARBA" id="ARBA00001947"/>
    </source>
</evidence>
<sequence>MPAFHHPDAVLHRPAAFFKRGQMVPMPELPERADAILAMLRKRGNPLTVAPDAGSAPRAAVHTPELLTYLETVHARWTARPDFSEVVIPNVFQGPGMSGYPTDIMGQAGYHSFDLAAPIGAGTWAAVASSANVAVAAARLVGRGEARSAYALCRPPGHHAGRERVGGFCYLNNAAIAAQEVLSLLPAQGRRPRVAILDVDLHHGNGTQEIFYDRDDVFFASVHVDPAVFYPFLAGYAHERGVGRGLGTNLNLPLPVGSSEDAVLDAIAALIAAIRAYGPEVLVLSLGLDPYEGDPYQGFRVSTPGFARIGRAVAAMDLPTVLVQEGGYAVADLKQNLASFLDGFEAA</sequence>
<dbReference type="GO" id="GO:0004407">
    <property type="term" value="F:histone deacetylase activity"/>
    <property type="evidence" value="ECO:0007669"/>
    <property type="project" value="TreeGrafter"/>
</dbReference>
<dbReference type="GO" id="GO:0016787">
    <property type="term" value="F:hydrolase activity"/>
    <property type="evidence" value="ECO:0007669"/>
    <property type="project" value="UniProtKB-KW"/>
</dbReference>
<dbReference type="GO" id="GO:0046872">
    <property type="term" value="F:metal ion binding"/>
    <property type="evidence" value="ECO:0007669"/>
    <property type="project" value="UniProtKB-KW"/>
</dbReference>
<dbReference type="InterPro" id="IPR023696">
    <property type="entry name" value="Ureohydrolase_dom_sf"/>
</dbReference>
<evidence type="ECO:0000256" key="2">
    <source>
        <dbReference type="ARBA" id="ARBA00005947"/>
    </source>
</evidence>
<dbReference type="Proteomes" id="UP000325255">
    <property type="component" value="Unassembled WGS sequence"/>
</dbReference>
<comment type="cofactor">
    <cofactor evidence="1">
        <name>Zn(2+)</name>
        <dbReference type="ChEBI" id="CHEBI:29105"/>
    </cofactor>
</comment>
<organism evidence="7 8">
    <name type="scientific">Rhodovastum atsumiense</name>
    <dbReference type="NCBI Taxonomy" id="504468"/>
    <lineage>
        <taxon>Bacteria</taxon>
        <taxon>Pseudomonadati</taxon>
        <taxon>Pseudomonadota</taxon>
        <taxon>Alphaproteobacteria</taxon>
        <taxon>Acetobacterales</taxon>
        <taxon>Acetobacteraceae</taxon>
        <taxon>Rhodovastum</taxon>
    </lineage>
</organism>
<comment type="similarity">
    <text evidence="2">Belongs to the histone deacetylase family.</text>
</comment>